<reference evidence="3" key="1">
    <citation type="journal article" date="2011" name="Genome Res.">
        <title>Phylogeny-wide analysis of social amoeba genomes highlights ancient origins for complex intercellular communication.</title>
        <authorList>
            <person name="Heidel A.J."/>
            <person name="Lawal H.M."/>
            <person name="Felder M."/>
            <person name="Schilde C."/>
            <person name="Helps N.R."/>
            <person name="Tunggal B."/>
            <person name="Rivero F."/>
            <person name="John U."/>
            <person name="Schleicher M."/>
            <person name="Eichinger L."/>
            <person name="Platzer M."/>
            <person name="Noegel A.A."/>
            <person name="Schaap P."/>
            <person name="Gloeckner G."/>
        </authorList>
    </citation>
    <scope>NUCLEOTIDE SEQUENCE [LARGE SCALE GENOMIC DNA]</scope>
    <source>
        <strain evidence="3">SH3</strain>
    </source>
</reference>
<protein>
    <submittedName>
        <fullName evidence="2">Uncharacterized protein</fullName>
    </submittedName>
</protein>
<evidence type="ECO:0000313" key="2">
    <source>
        <dbReference type="EMBL" id="EGG20745.1"/>
    </source>
</evidence>
<accession>F4PSV6</accession>
<organism evidence="2 3">
    <name type="scientific">Cavenderia fasciculata</name>
    <name type="common">Slime mold</name>
    <name type="synonym">Dictyostelium fasciculatum</name>
    <dbReference type="NCBI Taxonomy" id="261658"/>
    <lineage>
        <taxon>Eukaryota</taxon>
        <taxon>Amoebozoa</taxon>
        <taxon>Evosea</taxon>
        <taxon>Eumycetozoa</taxon>
        <taxon>Dictyostelia</taxon>
        <taxon>Acytosteliales</taxon>
        <taxon>Cavenderiaceae</taxon>
        <taxon>Cavenderia</taxon>
    </lineage>
</organism>
<keyword evidence="1" id="KW-0175">Coiled coil</keyword>
<dbReference type="EMBL" id="GL883010">
    <property type="protein sequence ID" value="EGG20745.1"/>
    <property type="molecule type" value="Genomic_DNA"/>
</dbReference>
<dbReference type="KEGG" id="dfa:DFA_00608"/>
<dbReference type="GeneID" id="14873890"/>
<name>F4PSV6_CACFS</name>
<dbReference type="RefSeq" id="XP_004358595.1">
    <property type="nucleotide sequence ID" value="XM_004358538.1"/>
</dbReference>
<gene>
    <name evidence="2" type="ORF">DFA_00608</name>
</gene>
<keyword evidence="3" id="KW-1185">Reference proteome</keyword>
<sequence length="287" mass="32629">MWNSSKEIASLKCEIVKKDEEIAFLKRGMVKKEEEIQKLLDKNVFLQETIKNVSSRPINLYLKNIDFATSIPTQPYILDQTSPIAPSISFSNTYFNPTTPSPFQQPQHLPFQTQQQQQQQNVVISQPKKPLHQLNLIIVRGQVGIDSKTFTSIKSFLVSHLPPKHLNHHEELQINIYNVNDGDQPPNNINGVCLYMANFPTARIMMDEHEPAINLIKKQYPNCKIVLGIWLFGENSPPVAIQSNRIVDETVTFIYSTGNSIVSDKYYALETINKLLLSKATPPLTTN</sequence>
<dbReference type="Proteomes" id="UP000007797">
    <property type="component" value="Unassembled WGS sequence"/>
</dbReference>
<dbReference type="AlphaFoldDB" id="F4PSV6"/>
<evidence type="ECO:0000313" key="3">
    <source>
        <dbReference type="Proteomes" id="UP000007797"/>
    </source>
</evidence>
<evidence type="ECO:0000256" key="1">
    <source>
        <dbReference type="SAM" id="Coils"/>
    </source>
</evidence>
<feature type="coiled-coil region" evidence="1">
    <location>
        <begin position="22"/>
        <end position="56"/>
    </location>
</feature>
<proteinExistence type="predicted"/>